<gene>
    <name evidence="1" type="ORF">FB45DRAFT_1004645</name>
</gene>
<proteinExistence type="predicted"/>
<protein>
    <submittedName>
        <fullName evidence="1">Uncharacterized protein</fullName>
    </submittedName>
</protein>
<comment type="caution">
    <text evidence="1">The sequence shown here is derived from an EMBL/GenBank/DDBJ whole genome shotgun (WGS) entry which is preliminary data.</text>
</comment>
<dbReference type="AlphaFoldDB" id="A0AAD7BQ68"/>
<sequence>MSDNRVDPLLPSELERVIFQFAAYTEPISIPSLMLVAWRVKEWVAPLLYRVVLFARVPSALKGVHCYPHKDNSTFFRALSQKPSISKTIRHLCINDDVDLIISDCSSLEDLWGSAGASDADSLSSCPLKRLYCSLEPLFQYKGIDFQHPLFSRLTHLEIFDRGVEDDLTSWAGLASIPHLMHLAFNEEDLFPIVPDLLRLCTQLRVLVHLNAAATSWPEVSEGLKRELRFVGMRCGEYIKDWHMGALTGEDYWSRAEVFIAQRRSGSVDPLQWYIEEDASEQLL</sequence>
<name>A0AAD7BQ68_9AGAR</name>
<reference evidence="1" key="1">
    <citation type="submission" date="2023-03" db="EMBL/GenBank/DDBJ databases">
        <title>Massive genome expansion in bonnet fungi (Mycena s.s.) driven by repeated elements and novel gene families across ecological guilds.</title>
        <authorList>
            <consortium name="Lawrence Berkeley National Laboratory"/>
            <person name="Harder C.B."/>
            <person name="Miyauchi S."/>
            <person name="Viragh M."/>
            <person name="Kuo A."/>
            <person name="Thoen E."/>
            <person name="Andreopoulos B."/>
            <person name="Lu D."/>
            <person name="Skrede I."/>
            <person name="Drula E."/>
            <person name="Henrissat B."/>
            <person name="Morin E."/>
            <person name="Kohler A."/>
            <person name="Barry K."/>
            <person name="LaButti K."/>
            <person name="Morin E."/>
            <person name="Salamov A."/>
            <person name="Lipzen A."/>
            <person name="Mereny Z."/>
            <person name="Hegedus B."/>
            <person name="Baldrian P."/>
            <person name="Stursova M."/>
            <person name="Weitz H."/>
            <person name="Taylor A."/>
            <person name="Grigoriev I.V."/>
            <person name="Nagy L.G."/>
            <person name="Martin F."/>
            <person name="Kauserud H."/>
        </authorList>
    </citation>
    <scope>NUCLEOTIDE SEQUENCE</scope>
    <source>
        <strain evidence="1">9284</strain>
    </source>
</reference>
<accession>A0AAD7BQ68</accession>
<dbReference type="EMBL" id="JARKIF010000011">
    <property type="protein sequence ID" value="KAJ7627032.1"/>
    <property type="molecule type" value="Genomic_DNA"/>
</dbReference>
<evidence type="ECO:0000313" key="1">
    <source>
        <dbReference type="EMBL" id="KAJ7627032.1"/>
    </source>
</evidence>
<dbReference type="Proteomes" id="UP001221142">
    <property type="component" value="Unassembled WGS sequence"/>
</dbReference>
<keyword evidence="2" id="KW-1185">Reference proteome</keyword>
<evidence type="ECO:0000313" key="2">
    <source>
        <dbReference type="Proteomes" id="UP001221142"/>
    </source>
</evidence>
<organism evidence="1 2">
    <name type="scientific">Roridomyces roridus</name>
    <dbReference type="NCBI Taxonomy" id="1738132"/>
    <lineage>
        <taxon>Eukaryota</taxon>
        <taxon>Fungi</taxon>
        <taxon>Dikarya</taxon>
        <taxon>Basidiomycota</taxon>
        <taxon>Agaricomycotina</taxon>
        <taxon>Agaricomycetes</taxon>
        <taxon>Agaricomycetidae</taxon>
        <taxon>Agaricales</taxon>
        <taxon>Marasmiineae</taxon>
        <taxon>Mycenaceae</taxon>
        <taxon>Roridomyces</taxon>
    </lineage>
</organism>